<protein>
    <submittedName>
        <fullName evidence="1">Uncharacterized protein</fullName>
    </submittedName>
</protein>
<comment type="caution">
    <text evidence="1">The sequence shown here is derived from an EMBL/GenBank/DDBJ whole genome shotgun (WGS) entry which is preliminary data.</text>
</comment>
<accession>A0ACC0A0V5</accession>
<dbReference type="EMBL" id="CM044707">
    <property type="protein sequence ID" value="KAI5653033.1"/>
    <property type="molecule type" value="Genomic_DNA"/>
</dbReference>
<sequence length="127" mass="14422">MYLYWYLGLHPIGHCSIFTGSTEVTCCQSKLTFPNLDVKLMLLQGLQHSSKMSFCPGLVLECSSFGSSKPPILCHSMESKSCECYLQSILVLKGIINITQLLEEQFSLNFLLNFSIELRWSKLQKSF</sequence>
<gene>
    <name evidence="1" type="ORF">M9H77_30220</name>
</gene>
<keyword evidence="2" id="KW-1185">Reference proteome</keyword>
<evidence type="ECO:0000313" key="2">
    <source>
        <dbReference type="Proteomes" id="UP001060085"/>
    </source>
</evidence>
<name>A0ACC0A0V5_CATRO</name>
<organism evidence="1 2">
    <name type="scientific">Catharanthus roseus</name>
    <name type="common">Madagascar periwinkle</name>
    <name type="synonym">Vinca rosea</name>
    <dbReference type="NCBI Taxonomy" id="4058"/>
    <lineage>
        <taxon>Eukaryota</taxon>
        <taxon>Viridiplantae</taxon>
        <taxon>Streptophyta</taxon>
        <taxon>Embryophyta</taxon>
        <taxon>Tracheophyta</taxon>
        <taxon>Spermatophyta</taxon>
        <taxon>Magnoliopsida</taxon>
        <taxon>eudicotyledons</taxon>
        <taxon>Gunneridae</taxon>
        <taxon>Pentapetalae</taxon>
        <taxon>asterids</taxon>
        <taxon>lamiids</taxon>
        <taxon>Gentianales</taxon>
        <taxon>Apocynaceae</taxon>
        <taxon>Rauvolfioideae</taxon>
        <taxon>Vinceae</taxon>
        <taxon>Catharanthinae</taxon>
        <taxon>Catharanthus</taxon>
    </lineage>
</organism>
<reference evidence="2" key="1">
    <citation type="journal article" date="2023" name="Nat. Plants">
        <title>Single-cell RNA sequencing provides a high-resolution roadmap for understanding the multicellular compartmentation of specialized metabolism.</title>
        <authorList>
            <person name="Sun S."/>
            <person name="Shen X."/>
            <person name="Li Y."/>
            <person name="Li Y."/>
            <person name="Wang S."/>
            <person name="Li R."/>
            <person name="Zhang H."/>
            <person name="Shen G."/>
            <person name="Guo B."/>
            <person name="Wei J."/>
            <person name="Xu J."/>
            <person name="St-Pierre B."/>
            <person name="Chen S."/>
            <person name="Sun C."/>
        </authorList>
    </citation>
    <scope>NUCLEOTIDE SEQUENCE [LARGE SCALE GENOMIC DNA]</scope>
</reference>
<evidence type="ECO:0000313" key="1">
    <source>
        <dbReference type="EMBL" id="KAI5653033.1"/>
    </source>
</evidence>
<proteinExistence type="predicted"/>
<dbReference type="Proteomes" id="UP001060085">
    <property type="component" value="Linkage Group LG07"/>
</dbReference>